<feature type="region of interest" description="Disordered" evidence="1">
    <location>
        <begin position="199"/>
        <end position="220"/>
    </location>
</feature>
<dbReference type="Proteomes" id="UP001620645">
    <property type="component" value="Unassembled WGS sequence"/>
</dbReference>
<sequence length="220" mass="24892">MSHAPPQTLFERRTGKAPDIPTIVGMAYTITKHMRMLKINGTYWMLQQPRVTTASAPMVNAIKRALLAFHCQNRFFPEHIFVFRSVASEGEYKKPALTMVVCQRTAKYSINPTSMTEFLLIVRRITRGIAQPLRCTVVVDTAQPRVKLGELEQISYALCYQHDICSGPTAEPGVIYCAKDFSKRGRNNWRTSTADGATFQEFDYPPLGQSEEVRAQAQEQ</sequence>
<evidence type="ECO:0000256" key="1">
    <source>
        <dbReference type="SAM" id="MobiDB-lite"/>
    </source>
</evidence>
<dbReference type="InterPro" id="IPR036397">
    <property type="entry name" value="RNaseH_sf"/>
</dbReference>
<comment type="caution">
    <text evidence="3">The sequence shown here is derived from an EMBL/GenBank/DDBJ whole genome shotgun (WGS) entry which is preliminary data.</text>
</comment>
<proteinExistence type="predicted"/>
<accession>A0ABD2K0U5</accession>
<reference evidence="3 4" key="1">
    <citation type="submission" date="2024-10" db="EMBL/GenBank/DDBJ databases">
        <authorList>
            <person name="Kim D."/>
        </authorList>
    </citation>
    <scope>NUCLEOTIDE SEQUENCE [LARGE SCALE GENOMIC DNA]</scope>
    <source>
        <strain evidence="3">Taebaek</strain>
    </source>
</reference>
<protein>
    <recommendedName>
        <fullName evidence="2">Piwi domain-containing protein</fullName>
    </recommendedName>
</protein>
<organism evidence="3 4">
    <name type="scientific">Heterodera schachtii</name>
    <name type="common">Sugarbeet cyst nematode worm</name>
    <name type="synonym">Tylenchus schachtii</name>
    <dbReference type="NCBI Taxonomy" id="97005"/>
    <lineage>
        <taxon>Eukaryota</taxon>
        <taxon>Metazoa</taxon>
        <taxon>Ecdysozoa</taxon>
        <taxon>Nematoda</taxon>
        <taxon>Chromadorea</taxon>
        <taxon>Rhabditida</taxon>
        <taxon>Tylenchina</taxon>
        <taxon>Tylenchomorpha</taxon>
        <taxon>Tylenchoidea</taxon>
        <taxon>Heteroderidae</taxon>
        <taxon>Heteroderinae</taxon>
        <taxon>Heterodera</taxon>
    </lineage>
</organism>
<feature type="domain" description="Piwi" evidence="2">
    <location>
        <begin position="6"/>
        <end position="190"/>
    </location>
</feature>
<dbReference type="AlphaFoldDB" id="A0ABD2K0U5"/>
<evidence type="ECO:0000259" key="2">
    <source>
        <dbReference type="SMART" id="SM00950"/>
    </source>
</evidence>
<dbReference type="SUPFAM" id="SSF53098">
    <property type="entry name" value="Ribonuclease H-like"/>
    <property type="match status" value="1"/>
</dbReference>
<keyword evidence="4" id="KW-1185">Reference proteome</keyword>
<evidence type="ECO:0000313" key="3">
    <source>
        <dbReference type="EMBL" id="KAL3096293.1"/>
    </source>
</evidence>
<name>A0ABD2K0U5_HETSC</name>
<gene>
    <name evidence="3" type="ORF">niasHS_004931</name>
</gene>
<dbReference type="InterPro" id="IPR012337">
    <property type="entry name" value="RNaseH-like_sf"/>
</dbReference>
<dbReference type="Gene3D" id="3.30.420.10">
    <property type="entry name" value="Ribonuclease H-like superfamily/Ribonuclease H"/>
    <property type="match status" value="1"/>
</dbReference>
<dbReference type="InterPro" id="IPR003165">
    <property type="entry name" value="Piwi"/>
</dbReference>
<evidence type="ECO:0000313" key="4">
    <source>
        <dbReference type="Proteomes" id="UP001620645"/>
    </source>
</evidence>
<dbReference type="EMBL" id="JBICCN010000073">
    <property type="protein sequence ID" value="KAL3096293.1"/>
    <property type="molecule type" value="Genomic_DNA"/>
</dbReference>
<dbReference type="SMART" id="SM00950">
    <property type="entry name" value="Piwi"/>
    <property type="match status" value="1"/>
</dbReference>
<dbReference type="Pfam" id="PF02171">
    <property type="entry name" value="Piwi"/>
    <property type="match status" value="1"/>
</dbReference>